<dbReference type="OrthoDB" id="5793589at2"/>
<gene>
    <name evidence="3" type="ORF">BTO32_16415</name>
</gene>
<organism evidence="3 4">
    <name type="scientific">Marinobacter lutaoensis</name>
    <dbReference type="NCBI Taxonomy" id="135739"/>
    <lineage>
        <taxon>Bacteria</taxon>
        <taxon>Pseudomonadati</taxon>
        <taxon>Pseudomonadota</taxon>
        <taxon>Gammaproteobacteria</taxon>
        <taxon>Pseudomonadales</taxon>
        <taxon>Marinobacteraceae</taxon>
        <taxon>Marinobacter</taxon>
    </lineage>
</organism>
<comment type="caution">
    <text evidence="3">The sequence shown here is derived from an EMBL/GenBank/DDBJ whole genome shotgun (WGS) entry which is preliminary data.</text>
</comment>
<reference evidence="3 4" key="1">
    <citation type="submission" date="2016-12" db="EMBL/GenBank/DDBJ databases">
        <title>Marinobacter lutaoensis whole genome sequencing.</title>
        <authorList>
            <person name="Verma A."/>
            <person name="Krishnamurthi S."/>
        </authorList>
    </citation>
    <scope>NUCLEOTIDE SEQUENCE [LARGE SCALE GENOMIC DNA]</scope>
    <source>
        <strain evidence="3 4">T5054</strain>
    </source>
</reference>
<dbReference type="RefSeq" id="WP_076725746.1">
    <property type="nucleotide sequence ID" value="NZ_MSCW01000011.1"/>
</dbReference>
<proteinExistence type="predicted"/>
<keyword evidence="4" id="KW-1185">Reference proteome</keyword>
<dbReference type="InterPro" id="IPR041916">
    <property type="entry name" value="Anti_sigma_zinc_sf"/>
</dbReference>
<dbReference type="STRING" id="135739.BTO32_16415"/>
<accession>A0A1V2DP07</accession>
<sequence>MSCRETRENLGAYLNQTLPENEARQVAEHVAECPACAGALADQRHMREALAAHCPVPPPSRGFEARVLAAAAAGSGARWSHRALVGAVAAALVFGVALGVAWQRQGALQPAPEASAPVVSAPVEQTVRLAFHSGQRLEGVTLTLELPPNVELAHWPGQHRLSWQVDLEAGDNVLALPLKVLFPGSGELVARLNLGQQHKSFRVEIPGVGTDTGGDPAS</sequence>
<dbReference type="Gene3D" id="1.10.10.1320">
    <property type="entry name" value="Anti-sigma factor, zinc-finger domain"/>
    <property type="match status" value="1"/>
</dbReference>
<dbReference type="Pfam" id="PF13490">
    <property type="entry name" value="zf-HC2"/>
    <property type="match status" value="1"/>
</dbReference>
<feature type="transmembrane region" description="Helical" evidence="1">
    <location>
        <begin position="83"/>
        <end position="102"/>
    </location>
</feature>
<dbReference type="AlphaFoldDB" id="A0A1V2DP07"/>
<keyword evidence="1" id="KW-1133">Transmembrane helix</keyword>
<evidence type="ECO:0000313" key="4">
    <source>
        <dbReference type="Proteomes" id="UP000189339"/>
    </source>
</evidence>
<keyword evidence="1" id="KW-0812">Transmembrane</keyword>
<dbReference type="EMBL" id="MSCW01000011">
    <property type="protein sequence ID" value="ONF42373.1"/>
    <property type="molecule type" value="Genomic_DNA"/>
</dbReference>
<evidence type="ECO:0000313" key="3">
    <source>
        <dbReference type="EMBL" id="ONF42373.1"/>
    </source>
</evidence>
<feature type="domain" description="Putative zinc-finger" evidence="2">
    <location>
        <begin position="3"/>
        <end position="37"/>
    </location>
</feature>
<evidence type="ECO:0000259" key="2">
    <source>
        <dbReference type="Pfam" id="PF13490"/>
    </source>
</evidence>
<dbReference type="InterPro" id="IPR027383">
    <property type="entry name" value="Znf_put"/>
</dbReference>
<protein>
    <submittedName>
        <fullName evidence="3">Anti-sigma factor</fullName>
    </submittedName>
</protein>
<dbReference type="Proteomes" id="UP000189339">
    <property type="component" value="Unassembled WGS sequence"/>
</dbReference>
<name>A0A1V2DP07_9GAMM</name>
<keyword evidence="1" id="KW-0472">Membrane</keyword>
<evidence type="ECO:0000256" key="1">
    <source>
        <dbReference type="SAM" id="Phobius"/>
    </source>
</evidence>